<keyword evidence="4" id="KW-1185">Reference proteome</keyword>
<dbReference type="RefSeq" id="WP_142026156.1">
    <property type="nucleotide sequence ID" value="NZ_VFQE01000001.1"/>
</dbReference>
<feature type="compositionally biased region" description="Basic and acidic residues" evidence="1">
    <location>
        <begin position="421"/>
        <end position="432"/>
    </location>
</feature>
<dbReference type="EMBL" id="VFQE01000001">
    <property type="protein sequence ID" value="TQN43696.1"/>
    <property type="molecule type" value="Genomic_DNA"/>
</dbReference>
<dbReference type="PANTHER" id="PTHR43603">
    <property type="entry name" value="COBW DOMAIN-CONTAINING PROTEIN DDB_G0274527"/>
    <property type="match status" value="1"/>
</dbReference>
<dbReference type="InterPro" id="IPR011629">
    <property type="entry name" value="CobW-like_C"/>
</dbReference>
<dbReference type="Pfam" id="PF07683">
    <property type="entry name" value="CobW_C"/>
    <property type="match status" value="1"/>
</dbReference>
<protein>
    <submittedName>
        <fullName evidence="3">G3E family GTPase</fullName>
    </submittedName>
</protein>
<dbReference type="Gene3D" id="3.40.50.300">
    <property type="entry name" value="P-loop containing nucleotide triphosphate hydrolases"/>
    <property type="match status" value="1"/>
</dbReference>
<feature type="region of interest" description="Disordered" evidence="1">
    <location>
        <begin position="403"/>
        <end position="432"/>
    </location>
</feature>
<evidence type="ECO:0000313" key="3">
    <source>
        <dbReference type="EMBL" id="TQN43696.1"/>
    </source>
</evidence>
<dbReference type="Pfam" id="PF02492">
    <property type="entry name" value="cobW"/>
    <property type="match status" value="1"/>
</dbReference>
<evidence type="ECO:0000313" key="4">
    <source>
        <dbReference type="Proteomes" id="UP000319865"/>
    </source>
</evidence>
<dbReference type="InterPro" id="IPR027417">
    <property type="entry name" value="P-loop_NTPase"/>
</dbReference>
<dbReference type="AlphaFoldDB" id="A0A543PHY1"/>
<accession>A0A543PHY1</accession>
<comment type="caution">
    <text evidence="3">The sequence shown here is derived from an EMBL/GenBank/DDBJ whole genome shotgun (WGS) entry which is preliminary data.</text>
</comment>
<dbReference type="Proteomes" id="UP000319865">
    <property type="component" value="Unassembled WGS sequence"/>
</dbReference>
<sequence length="432" mass="46401">MSTSALRTPLVLVAGVDRAAVARAATALFGDLPGAVLVHHDVRELGQGVVVRTVHMHAADGVRAETTAVELAHGCLSCTLRLDLLPLLVDLAHRADVSRVVLQLDPTLEPEHLCWAIDNLLLDDTPRAAATGRAEPAAAFVEVEAVVATVDARTWLDDATGADVLADRGLAATPDDDRTLAQLAVGQVAIADVVLLAGRPDDAWSAVRLAAVLDRLVPDAARADLDRWRPAEVLAGLGPEGRWSRCFTAHEPLLRGAPPLGEDAGVCLVRFRARRPFHPERLHDALDVLLDGVVCSRGRFWLASRQDSALWLESAGAGLRLGDAGPWLATYGDDPQRWVDVDPQRQVSAALRWDAEHGDRDVEIVVLVHQQIPGAVIAALDAALLTDEEYALGPDAWAELPDPFGAWHEEPCEAGTPADDDSTHVTYREDRS</sequence>
<dbReference type="InterPro" id="IPR051927">
    <property type="entry name" value="Zn_Chap_cDPG_Synth"/>
</dbReference>
<evidence type="ECO:0000259" key="2">
    <source>
        <dbReference type="SMART" id="SM00833"/>
    </source>
</evidence>
<dbReference type="SMART" id="SM00833">
    <property type="entry name" value="CobW_C"/>
    <property type="match status" value="1"/>
</dbReference>
<dbReference type="PANTHER" id="PTHR43603:SF1">
    <property type="entry name" value="ZINC-REGULATED GTPASE METALLOPROTEIN ACTIVATOR 1"/>
    <property type="match status" value="1"/>
</dbReference>
<dbReference type="OrthoDB" id="9808822at2"/>
<reference evidence="3 4" key="1">
    <citation type="submission" date="2019-06" db="EMBL/GenBank/DDBJ databases">
        <title>Sequencing the genomes of 1000 actinobacteria strains.</title>
        <authorList>
            <person name="Klenk H.-P."/>
        </authorList>
    </citation>
    <scope>NUCLEOTIDE SEQUENCE [LARGE SCALE GENOMIC DNA]</scope>
    <source>
        <strain evidence="3 4">DSM 46837</strain>
    </source>
</reference>
<gene>
    <name evidence="3" type="ORF">FHU33_3157</name>
</gene>
<evidence type="ECO:0000256" key="1">
    <source>
        <dbReference type="SAM" id="MobiDB-lite"/>
    </source>
</evidence>
<feature type="domain" description="CobW C-terminal" evidence="2">
    <location>
        <begin position="266"/>
        <end position="384"/>
    </location>
</feature>
<proteinExistence type="predicted"/>
<organism evidence="3 4">
    <name type="scientific">Blastococcus colisei</name>
    <dbReference type="NCBI Taxonomy" id="1564162"/>
    <lineage>
        <taxon>Bacteria</taxon>
        <taxon>Bacillati</taxon>
        <taxon>Actinomycetota</taxon>
        <taxon>Actinomycetes</taxon>
        <taxon>Geodermatophilales</taxon>
        <taxon>Geodermatophilaceae</taxon>
        <taxon>Blastococcus</taxon>
    </lineage>
</organism>
<name>A0A543PHY1_9ACTN</name>
<dbReference type="InterPro" id="IPR003495">
    <property type="entry name" value="CobW/HypB/UreG_nucleotide-bd"/>
</dbReference>
<dbReference type="NCBIfam" id="NF047431">
    <property type="entry name" value="hiber_recruit"/>
    <property type="match status" value="1"/>
</dbReference>